<keyword evidence="3" id="KW-1185">Reference proteome</keyword>
<dbReference type="EMBL" id="JADZGI010000001">
    <property type="protein sequence ID" value="MBH0113622.1"/>
    <property type="molecule type" value="Genomic_DNA"/>
</dbReference>
<reference evidence="2" key="1">
    <citation type="submission" date="2020-11" db="EMBL/GenBank/DDBJ databases">
        <title>Novosphingobium aureum sp. nov., a marine bacterium isolated from sediment of a salt flat.</title>
        <authorList>
            <person name="Yoo Y."/>
            <person name="Kim J.-J."/>
        </authorList>
    </citation>
    <scope>NUCLEOTIDE SEQUENCE</scope>
    <source>
        <strain evidence="2">YJ-S2-02</strain>
    </source>
</reference>
<organism evidence="2 3">
    <name type="scientific">Novosphingobium aureum</name>
    <dbReference type="NCBI Taxonomy" id="2792964"/>
    <lineage>
        <taxon>Bacteria</taxon>
        <taxon>Pseudomonadati</taxon>
        <taxon>Pseudomonadota</taxon>
        <taxon>Alphaproteobacteria</taxon>
        <taxon>Sphingomonadales</taxon>
        <taxon>Sphingomonadaceae</taxon>
        <taxon>Novosphingobium</taxon>
    </lineage>
</organism>
<evidence type="ECO:0000259" key="1">
    <source>
        <dbReference type="Pfam" id="PF13480"/>
    </source>
</evidence>
<dbReference type="Pfam" id="PF13480">
    <property type="entry name" value="Acetyltransf_6"/>
    <property type="match status" value="1"/>
</dbReference>
<comment type="caution">
    <text evidence="2">The sequence shown here is derived from an EMBL/GenBank/DDBJ whole genome shotgun (WGS) entry which is preliminary data.</text>
</comment>
<feature type="domain" description="BioF2-like acetyltransferase" evidence="1">
    <location>
        <begin position="167"/>
        <end position="288"/>
    </location>
</feature>
<accession>A0A931HCN5</accession>
<evidence type="ECO:0000313" key="3">
    <source>
        <dbReference type="Proteomes" id="UP000617634"/>
    </source>
</evidence>
<dbReference type="SUPFAM" id="SSF55729">
    <property type="entry name" value="Acyl-CoA N-acyltransferases (Nat)"/>
    <property type="match status" value="1"/>
</dbReference>
<proteinExistence type="predicted"/>
<dbReference type="AlphaFoldDB" id="A0A931HCN5"/>
<evidence type="ECO:0000313" key="2">
    <source>
        <dbReference type="EMBL" id="MBH0113622.1"/>
    </source>
</evidence>
<gene>
    <name evidence="2" type="ORF">I5E68_11735</name>
</gene>
<dbReference type="Proteomes" id="UP000617634">
    <property type="component" value="Unassembled WGS sequence"/>
</dbReference>
<dbReference type="RefSeq" id="WP_197164805.1">
    <property type="nucleotide sequence ID" value="NZ_JADZGI010000001.1"/>
</dbReference>
<name>A0A931HCN5_9SPHN</name>
<sequence>MEAEVAAWDRLAVRASEPNPFFESWYLLPSLRHLSASETVEVLHFTIDGELAGLLPIRRARRYYGRPVPNLAAWLHANCFCGTPLVASGAEHAFWRAVLDWADAHAGLSIFLHLRAMIEGGALHRALEDVARQQGRQLATVHREQRALLASPLTAQAYLEASLSTGKRKELRRQARRLAELGEVQHERLLGSENLDAWCGEFLALEGSGWKGKAGSALACDARTAQLFRDALAGAGERGRLERLALRLDGRPIAMLASFLGAPGAFSFKTAFDESYARFSPGVLLQLENLAVLDNPAIAWSDSCAASDHPMIDHLWRERRGIVRLSVAIGGGVRRSLFSRFVAAEIARHPVESPQ</sequence>
<dbReference type="InterPro" id="IPR038740">
    <property type="entry name" value="BioF2-like_GNAT_dom"/>
</dbReference>
<dbReference type="InterPro" id="IPR016181">
    <property type="entry name" value="Acyl_CoA_acyltransferase"/>
</dbReference>
<protein>
    <submittedName>
        <fullName evidence="2">GNAT family N-acetyltransferase</fullName>
    </submittedName>
</protein>